<evidence type="ECO:0000256" key="1">
    <source>
        <dbReference type="SAM" id="MobiDB-lite"/>
    </source>
</evidence>
<feature type="region of interest" description="Disordered" evidence="1">
    <location>
        <begin position="742"/>
        <end position="863"/>
    </location>
</feature>
<feature type="compositionally biased region" description="Low complexity" evidence="1">
    <location>
        <begin position="787"/>
        <end position="800"/>
    </location>
</feature>
<keyword evidence="2" id="KW-1185">Reference proteome</keyword>
<feature type="compositionally biased region" description="Basic and acidic residues" evidence="1">
    <location>
        <begin position="701"/>
        <end position="730"/>
    </location>
</feature>
<feature type="region of interest" description="Disordered" evidence="1">
    <location>
        <begin position="499"/>
        <end position="551"/>
    </location>
</feature>
<dbReference type="RefSeq" id="XP_033166171.1">
    <property type="nucleotide sequence ID" value="XM_033310280.1"/>
</dbReference>
<feature type="compositionally biased region" description="Basic and acidic residues" evidence="1">
    <location>
        <begin position="837"/>
        <end position="848"/>
    </location>
</feature>
<feature type="compositionally biased region" description="Low complexity" evidence="1">
    <location>
        <begin position="459"/>
        <end position="470"/>
    </location>
</feature>
<gene>
    <name evidence="3" type="primary">LOC117144871</name>
</gene>
<feature type="compositionally biased region" description="Polar residues" evidence="1">
    <location>
        <begin position="269"/>
        <end position="296"/>
    </location>
</feature>
<feature type="compositionally biased region" description="Polar residues" evidence="1">
    <location>
        <begin position="242"/>
        <end position="255"/>
    </location>
</feature>
<sequence>MAGIVFGGIAACRRTTHCLGLLRSSYRPLGVCSYRRRRYTSSSKSGESAGKEGPGSLNQEVGEGNNAEKSTLGLGTAAAPPEPPKVPGERRPELPYEVRPEILPLQDQPNRSQPSPTEVKPPNPQTIVCSSDNIGSSGSNDDMVGKVVEFGSSVTTTENKDNDLKSVPSQSTNSSFTKSKDETKLNNLSSIESELKALAASVSDFGVDPFQKDCPLIKAELKSTDSTSKEPTGEQNLLGLSKSINETPQKTSPNIHESKDKITAKDSSKTQLSNTQSFSSKPENSKSNSASKTDASGSLDLKVISSPLQKAQTATENSKTSTANIEALKQSPNPNAKYAQTPIGESSSFNMPAEGKISGITVNSKALGDRSEEFRKMLDKSHERRFNYIDKPNENEENRDRILKWVEHFKSVSKKELSTSESKIINANAAPIEFKSEKPYFIETLIKKENTWVPKDKTSPNTSSLTSSHDSTSKKTSKVNSQLELPLKIVAKHKAPTEFRQIFKPIPPSELQSSKKDTKSDSKTKTTKPKEFISSKPLSSLKPADSQIPNPFIGLDNAKRIGVTYNEPKSQSTEEIVAMFKDEHDGDQYKNEEGKVNELFETLEKFNDNPGAWWTLQELSSATKSSQAEVLAMLSSPSDKKGQIGIHEKFQLDTTGSANKSDDHFTKLGHLDSAIREEDETDKKDKPKEDYFVKLSNLDSTIREETSDKPNKKVESAKSEKNEEKPVELKSFDLAQKVSSFVKSADKSGIKNDATQKPQRFKKSESSSSDSKVKTTSELTPSDLYDPVSPEVSSVSLSETGKTELKEEAEESSPSLEAPEVKPKKEQAKVKAPTSMDETRTKVDEKPAVEVNQPSKEKPQLDDGELALKLRDKATGEIPVIPAVPVKPPVEKSFIQHFFDKILGRGKSGEGKRQMSSFTGQRRMSTFSMNILPYGIATGFPNRDSMLVKKELDMFAKKNDDTEIKGGSPECSSPKKSPRELLREKQQTRNIKILGGSEECAKKMKRLKKLAKEKDDDDCDSRCFSNHLSRFLSQLSFSIIPDAANTSRKNK</sequence>
<feature type="compositionally biased region" description="Basic and acidic residues" evidence="1">
    <location>
        <begin position="819"/>
        <end position="829"/>
    </location>
</feature>
<feature type="compositionally biased region" description="Basic and acidic residues" evidence="1">
    <location>
        <begin position="513"/>
        <end position="533"/>
    </location>
</feature>
<feature type="compositionally biased region" description="Low complexity" evidence="1">
    <location>
        <begin position="130"/>
        <end position="142"/>
    </location>
</feature>
<dbReference type="AlphaFoldDB" id="A0A6P8KSB4"/>
<feature type="region of interest" description="Disordered" evidence="1">
    <location>
        <begin position="38"/>
        <end position="185"/>
    </location>
</feature>
<name>A0A6P8KSB4_DROMA</name>
<feature type="compositionally biased region" description="Basic and acidic residues" evidence="1">
    <location>
        <begin position="256"/>
        <end position="268"/>
    </location>
</feature>
<feature type="region of interest" description="Disordered" evidence="1">
    <location>
        <begin position="452"/>
        <end position="480"/>
    </location>
</feature>
<accession>A0A6P8KSB4</accession>
<feature type="compositionally biased region" description="Basic and acidic residues" evidence="1">
    <location>
        <begin position="87"/>
        <end position="100"/>
    </location>
</feature>
<proteinExistence type="predicted"/>
<protein>
    <submittedName>
        <fullName evidence="3">WASH complex subunit 2</fullName>
    </submittedName>
</protein>
<feature type="compositionally biased region" description="Polar residues" evidence="1">
    <location>
        <begin position="167"/>
        <end position="177"/>
    </location>
</feature>
<feature type="compositionally biased region" description="Polar residues" evidence="1">
    <location>
        <begin position="306"/>
        <end position="334"/>
    </location>
</feature>
<feature type="compositionally biased region" description="Polar residues" evidence="1">
    <location>
        <begin position="107"/>
        <end position="116"/>
    </location>
</feature>
<feature type="region of interest" description="Disordered" evidence="1">
    <location>
        <begin position="653"/>
        <end position="730"/>
    </location>
</feature>
<evidence type="ECO:0000313" key="3">
    <source>
        <dbReference type="RefSeq" id="XP_033166171.1"/>
    </source>
</evidence>
<feature type="region of interest" description="Disordered" evidence="1">
    <location>
        <begin position="220"/>
        <end position="352"/>
    </location>
</feature>
<evidence type="ECO:0000313" key="2">
    <source>
        <dbReference type="Proteomes" id="UP000515162"/>
    </source>
</evidence>
<dbReference type="GeneID" id="117144871"/>
<feature type="compositionally biased region" description="Low complexity" evidence="1">
    <location>
        <begin position="766"/>
        <end position="778"/>
    </location>
</feature>
<organism evidence="2 3">
    <name type="scientific">Drosophila mauritiana</name>
    <name type="common">Fruit fly</name>
    <dbReference type="NCBI Taxonomy" id="7226"/>
    <lineage>
        <taxon>Eukaryota</taxon>
        <taxon>Metazoa</taxon>
        <taxon>Ecdysozoa</taxon>
        <taxon>Arthropoda</taxon>
        <taxon>Hexapoda</taxon>
        <taxon>Insecta</taxon>
        <taxon>Pterygota</taxon>
        <taxon>Neoptera</taxon>
        <taxon>Endopterygota</taxon>
        <taxon>Diptera</taxon>
        <taxon>Brachycera</taxon>
        <taxon>Muscomorpha</taxon>
        <taxon>Ephydroidea</taxon>
        <taxon>Drosophilidae</taxon>
        <taxon>Drosophila</taxon>
        <taxon>Sophophora</taxon>
    </lineage>
</organism>
<reference evidence="3" key="1">
    <citation type="submission" date="2025-08" db="UniProtKB">
        <authorList>
            <consortium name="RefSeq"/>
        </authorList>
    </citation>
    <scope>IDENTIFICATION</scope>
    <source>
        <strain evidence="3">Mau12</strain>
        <tissue evidence="3">Whole Body</tissue>
    </source>
</reference>
<feature type="region of interest" description="Disordered" evidence="1">
    <location>
        <begin position="959"/>
        <end position="981"/>
    </location>
</feature>
<feature type="compositionally biased region" description="Basic and acidic residues" evidence="1">
    <location>
        <begin position="220"/>
        <end position="232"/>
    </location>
</feature>
<feature type="compositionally biased region" description="Basic and acidic residues" evidence="1">
    <location>
        <begin position="660"/>
        <end position="692"/>
    </location>
</feature>
<dbReference type="Proteomes" id="UP000515162">
    <property type="component" value="Chromosome 3R"/>
</dbReference>